<dbReference type="AlphaFoldDB" id="A0A8C7K3E3"/>
<keyword evidence="2" id="KW-1185">Reference proteome</keyword>
<name>A0A8C7K3E3_ONCKI</name>
<proteinExistence type="predicted"/>
<protein>
    <submittedName>
        <fullName evidence="1">Uncharacterized protein</fullName>
    </submittedName>
</protein>
<accession>A0A8C7K3E3</accession>
<dbReference type="Ensembl" id="ENSOKIT00005097818.1">
    <property type="protein sequence ID" value="ENSOKIP00005091556.1"/>
    <property type="gene ID" value="ENSOKIG00005039907.1"/>
</dbReference>
<organism evidence="1 2">
    <name type="scientific">Oncorhynchus kisutch</name>
    <name type="common">Coho salmon</name>
    <name type="synonym">Salmo kisutch</name>
    <dbReference type="NCBI Taxonomy" id="8019"/>
    <lineage>
        <taxon>Eukaryota</taxon>
        <taxon>Metazoa</taxon>
        <taxon>Chordata</taxon>
        <taxon>Craniata</taxon>
        <taxon>Vertebrata</taxon>
        <taxon>Euteleostomi</taxon>
        <taxon>Actinopterygii</taxon>
        <taxon>Neopterygii</taxon>
        <taxon>Teleostei</taxon>
        <taxon>Protacanthopterygii</taxon>
        <taxon>Salmoniformes</taxon>
        <taxon>Salmonidae</taxon>
        <taxon>Salmoninae</taxon>
        <taxon>Oncorhynchus</taxon>
    </lineage>
</organism>
<reference evidence="1" key="2">
    <citation type="submission" date="2025-09" db="UniProtKB">
        <authorList>
            <consortium name="Ensembl"/>
        </authorList>
    </citation>
    <scope>IDENTIFICATION</scope>
</reference>
<sequence>QRTFLQKVRSLSPCAVANRSLAFLLRFWSSGFFLAERPFRLRRHRTRFSVDIDTFQHFERKHPTSPTVPVLVDVQA</sequence>
<evidence type="ECO:0000313" key="2">
    <source>
        <dbReference type="Proteomes" id="UP000694557"/>
    </source>
</evidence>
<reference evidence="1" key="1">
    <citation type="submission" date="2025-08" db="UniProtKB">
        <authorList>
            <consortium name="Ensembl"/>
        </authorList>
    </citation>
    <scope>IDENTIFICATION</scope>
</reference>
<evidence type="ECO:0000313" key="1">
    <source>
        <dbReference type="Ensembl" id="ENSOKIP00005091556.1"/>
    </source>
</evidence>
<dbReference type="GeneTree" id="ENSGT01010000228040"/>
<dbReference type="Proteomes" id="UP000694557">
    <property type="component" value="Unassembled WGS sequence"/>
</dbReference>